<sequence length="230" mass="24502">MAVMQPGSGSVVWLCDRWQAEMEHEVLTIVAEHVVLRALCDRLEQIADGLPGLPPAEERRAVCRQLATLVPQHHAREGALLETLLSRSDALPVASVLLTRIHGQHALDATHAEDLGAALEAAGGAWPAGHAPADDPADGGPTDDREAGWAGGPAERAVRWATAWAENRAGAGHAEALGYMLRCFFDGCRRALAFEELTLLVLARRHLSAATEALLMACLDAESRPAIPAD</sequence>
<dbReference type="AlphaFoldDB" id="A0A9X1Y8H9"/>
<dbReference type="InterPro" id="IPR012312">
    <property type="entry name" value="Hemerythrin-like"/>
</dbReference>
<comment type="caution">
    <text evidence="3">The sequence shown here is derived from an EMBL/GenBank/DDBJ whole genome shotgun (WGS) entry which is preliminary data.</text>
</comment>
<keyword evidence="4" id="KW-1185">Reference proteome</keyword>
<reference evidence="3" key="1">
    <citation type="submission" date="2022-04" db="EMBL/GenBank/DDBJ databases">
        <title>Roseomonas acroporae sp. nov., isolated from coral Acropora digitifera.</title>
        <authorList>
            <person name="Sun H."/>
        </authorList>
    </citation>
    <scope>NUCLEOTIDE SEQUENCE</scope>
    <source>
        <strain evidence="3">NAR14</strain>
    </source>
</reference>
<feature type="domain" description="Hemerythrin-like" evidence="2">
    <location>
        <begin position="28"/>
        <end position="119"/>
    </location>
</feature>
<evidence type="ECO:0000256" key="1">
    <source>
        <dbReference type="SAM" id="MobiDB-lite"/>
    </source>
</evidence>
<protein>
    <recommendedName>
        <fullName evidence="2">Hemerythrin-like domain-containing protein</fullName>
    </recommendedName>
</protein>
<organism evidence="3 4">
    <name type="scientific">Roseomonas acroporae</name>
    <dbReference type="NCBI Taxonomy" id="2937791"/>
    <lineage>
        <taxon>Bacteria</taxon>
        <taxon>Pseudomonadati</taxon>
        <taxon>Pseudomonadota</taxon>
        <taxon>Alphaproteobacteria</taxon>
        <taxon>Acetobacterales</taxon>
        <taxon>Roseomonadaceae</taxon>
        <taxon>Roseomonas</taxon>
    </lineage>
</organism>
<dbReference type="Pfam" id="PF01814">
    <property type="entry name" value="Hemerythrin"/>
    <property type="match status" value="1"/>
</dbReference>
<accession>A0A9X1Y8H9</accession>
<evidence type="ECO:0000313" key="4">
    <source>
        <dbReference type="Proteomes" id="UP001139516"/>
    </source>
</evidence>
<gene>
    <name evidence="3" type="ORF">M0638_15955</name>
</gene>
<dbReference type="Gene3D" id="1.20.120.520">
    <property type="entry name" value="nmb1532 protein domain like"/>
    <property type="match status" value="1"/>
</dbReference>
<evidence type="ECO:0000259" key="2">
    <source>
        <dbReference type="Pfam" id="PF01814"/>
    </source>
</evidence>
<dbReference type="EMBL" id="JALPRX010000068">
    <property type="protein sequence ID" value="MCK8785874.1"/>
    <property type="molecule type" value="Genomic_DNA"/>
</dbReference>
<proteinExistence type="predicted"/>
<dbReference type="Proteomes" id="UP001139516">
    <property type="component" value="Unassembled WGS sequence"/>
</dbReference>
<dbReference type="RefSeq" id="WP_248667987.1">
    <property type="nucleotide sequence ID" value="NZ_JALPRX010000068.1"/>
</dbReference>
<feature type="region of interest" description="Disordered" evidence="1">
    <location>
        <begin position="126"/>
        <end position="152"/>
    </location>
</feature>
<evidence type="ECO:0000313" key="3">
    <source>
        <dbReference type="EMBL" id="MCK8785874.1"/>
    </source>
</evidence>
<name>A0A9X1Y8H9_9PROT</name>